<dbReference type="EMBL" id="ANJA01001080">
    <property type="protein sequence ID" value="ETO79582.1"/>
    <property type="molecule type" value="Genomic_DNA"/>
</dbReference>
<name>A0A081AL21_PHYNI</name>
<evidence type="ECO:0000256" key="1">
    <source>
        <dbReference type="ARBA" id="ARBA00022714"/>
    </source>
</evidence>
<proteinExistence type="predicted"/>
<dbReference type="PRINTS" id="PR00355">
    <property type="entry name" value="ADRENODOXIN"/>
</dbReference>
<protein>
    <recommendedName>
        <fullName evidence="5">2Fe-2S ferredoxin-type domain-containing protein</fullName>
    </recommendedName>
</protein>
<dbReference type="GO" id="GO:0005739">
    <property type="term" value="C:mitochondrion"/>
    <property type="evidence" value="ECO:0007669"/>
    <property type="project" value="TreeGrafter"/>
</dbReference>
<keyword evidence="3" id="KW-0408">Iron</keyword>
<dbReference type="PANTHER" id="PTHR23426">
    <property type="entry name" value="FERREDOXIN/ADRENODOXIN"/>
    <property type="match status" value="1"/>
</dbReference>
<comment type="caution">
    <text evidence="6">The sequence shown here is derived from an EMBL/GenBank/DDBJ whole genome shotgun (WGS) entry which is preliminary data.</text>
</comment>
<dbReference type="Proteomes" id="UP000028582">
    <property type="component" value="Unassembled WGS sequence"/>
</dbReference>
<dbReference type="Pfam" id="PF00111">
    <property type="entry name" value="Fer2"/>
    <property type="match status" value="1"/>
</dbReference>
<keyword evidence="2" id="KW-0479">Metal-binding</keyword>
<dbReference type="InterPro" id="IPR001055">
    <property type="entry name" value="Adrenodoxin-like"/>
</dbReference>
<dbReference type="AlphaFoldDB" id="A0A081AL21"/>
<dbReference type="GO" id="GO:0009055">
    <property type="term" value="F:electron transfer activity"/>
    <property type="evidence" value="ECO:0007669"/>
    <property type="project" value="TreeGrafter"/>
</dbReference>
<dbReference type="PROSITE" id="PS51085">
    <property type="entry name" value="2FE2S_FER_2"/>
    <property type="match status" value="1"/>
</dbReference>
<sequence length="152" mass="16658">MFTTRLAPALRRVASSAARRPSPPLLAARLGTSGRIPPLGRHFSQVTFTFVDGEGEHTTVTAEEGEKLLDVAQENDLELEGACGGELACSTCHLVFEKRIFDNLPEVSEEEEDMLDLAWGLTDTSRLGCQIHVTKDMEGMTVRIPDEADNLM</sequence>
<dbReference type="InterPro" id="IPR036010">
    <property type="entry name" value="2Fe-2S_ferredoxin-like_sf"/>
</dbReference>
<evidence type="ECO:0000256" key="3">
    <source>
        <dbReference type="ARBA" id="ARBA00023004"/>
    </source>
</evidence>
<dbReference type="SUPFAM" id="SSF54292">
    <property type="entry name" value="2Fe-2S ferredoxin-like"/>
    <property type="match status" value="1"/>
</dbReference>
<organism evidence="6 7">
    <name type="scientific">Phytophthora nicotianae P1976</name>
    <dbReference type="NCBI Taxonomy" id="1317066"/>
    <lineage>
        <taxon>Eukaryota</taxon>
        <taxon>Sar</taxon>
        <taxon>Stramenopiles</taxon>
        <taxon>Oomycota</taxon>
        <taxon>Peronosporomycetes</taxon>
        <taxon>Peronosporales</taxon>
        <taxon>Peronosporaceae</taxon>
        <taxon>Phytophthora</taxon>
    </lineage>
</organism>
<dbReference type="OrthoDB" id="268593at2759"/>
<dbReference type="GO" id="GO:0051537">
    <property type="term" value="F:2 iron, 2 sulfur cluster binding"/>
    <property type="evidence" value="ECO:0007669"/>
    <property type="project" value="UniProtKB-KW"/>
</dbReference>
<accession>A0A081AL21</accession>
<keyword evidence="1" id="KW-0001">2Fe-2S</keyword>
<dbReference type="GO" id="GO:0046872">
    <property type="term" value="F:metal ion binding"/>
    <property type="evidence" value="ECO:0007669"/>
    <property type="project" value="UniProtKB-KW"/>
</dbReference>
<dbReference type="GO" id="GO:0140647">
    <property type="term" value="P:P450-containing electron transport chain"/>
    <property type="evidence" value="ECO:0007669"/>
    <property type="project" value="InterPro"/>
</dbReference>
<evidence type="ECO:0000256" key="2">
    <source>
        <dbReference type="ARBA" id="ARBA00022723"/>
    </source>
</evidence>
<gene>
    <name evidence="6" type="ORF">F444_05722</name>
</gene>
<dbReference type="CDD" id="cd00207">
    <property type="entry name" value="fer2"/>
    <property type="match status" value="1"/>
</dbReference>
<dbReference type="PANTHER" id="PTHR23426:SF67">
    <property type="entry name" value="2FE-2S FERREDOXIN-TYPE DOMAIN-CONTAINING PROTEIN"/>
    <property type="match status" value="1"/>
</dbReference>
<feature type="domain" description="2Fe-2S ferredoxin-type" evidence="5">
    <location>
        <begin position="44"/>
        <end position="148"/>
    </location>
</feature>
<keyword evidence="4" id="KW-0411">Iron-sulfur</keyword>
<reference evidence="6 7" key="1">
    <citation type="submission" date="2013-11" db="EMBL/GenBank/DDBJ databases">
        <title>The Genome Sequence of Phytophthora parasitica P1976.</title>
        <authorList>
            <consortium name="The Broad Institute Genomics Platform"/>
            <person name="Russ C."/>
            <person name="Tyler B."/>
            <person name="Panabieres F."/>
            <person name="Shan W."/>
            <person name="Tripathy S."/>
            <person name="Grunwald N."/>
            <person name="Machado M."/>
            <person name="Johnson C.S."/>
            <person name="Walker B."/>
            <person name="Young S."/>
            <person name="Zeng Q."/>
            <person name="Gargeya S."/>
            <person name="Fitzgerald M."/>
            <person name="Haas B."/>
            <person name="Abouelleil A."/>
            <person name="Allen A.W."/>
            <person name="Alvarado L."/>
            <person name="Arachchi H.M."/>
            <person name="Berlin A.M."/>
            <person name="Chapman S.B."/>
            <person name="Gainer-Dewar J."/>
            <person name="Goldberg J."/>
            <person name="Griggs A."/>
            <person name="Gujja S."/>
            <person name="Hansen M."/>
            <person name="Howarth C."/>
            <person name="Imamovic A."/>
            <person name="Ireland A."/>
            <person name="Larimer J."/>
            <person name="McCowan C."/>
            <person name="Murphy C."/>
            <person name="Pearson M."/>
            <person name="Poon T.W."/>
            <person name="Priest M."/>
            <person name="Roberts A."/>
            <person name="Saif S."/>
            <person name="Shea T."/>
            <person name="Sisk P."/>
            <person name="Sykes S."/>
            <person name="Wortman J."/>
            <person name="Nusbaum C."/>
            <person name="Birren B."/>
        </authorList>
    </citation>
    <scope>NUCLEOTIDE SEQUENCE [LARGE SCALE GENOMIC DNA]</scope>
    <source>
        <strain evidence="6 7">P1976</strain>
    </source>
</reference>
<dbReference type="InterPro" id="IPR001041">
    <property type="entry name" value="2Fe-2S_ferredoxin-type"/>
</dbReference>
<evidence type="ECO:0000256" key="4">
    <source>
        <dbReference type="ARBA" id="ARBA00023014"/>
    </source>
</evidence>
<dbReference type="InterPro" id="IPR012675">
    <property type="entry name" value="Beta-grasp_dom_sf"/>
</dbReference>
<evidence type="ECO:0000313" key="7">
    <source>
        <dbReference type="Proteomes" id="UP000028582"/>
    </source>
</evidence>
<evidence type="ECO:0000313" key="6">
    <source>
        <dbReference type="EMBL" id="ETO79582.1"/>
    </source>
</evidence>
<evidence type="ECO:0000259" key="5">
    <source>
        <dbReference type="PROSITE" id="PS51085"/>
    </source>
</evidence>
<dbReference type="Gene3D" id="3.10.20.30">
    <property type="match status" value="1"/>
</dbReference>